<dbReference type="Gene3D" id="3.40.50.1820">
    <property type="entry name" value="alpha/beta hydrolase"/>
    <property type="match status" value="1"/>
</dbReference>
<dbReference type="SUPFAM" id="SSF53474">
    <property type="entry name" value="alpha/beta-Hydrolases"/>
    <property type="match status" value="1"/>
</dbReference>
<protein>
    <recommendedName>
        <fullName evidence="2">AB hydrolase-1 domain-containing protein</fullName>
    </recommendedName>
</protein>
<dbReference type="Pfam" id="PF00561">
    <property type="entry name" value="Abhydrolase_1"/>
    <property type="match status" value="1"/>
</dbReference>
<dbReference type="PANTHER" id="PTHR12277">
    <property type="entry name" value="ALPHA/BETA HYDROLASE DOMAIN-CONTAINING PROTEIN"/>
    <property type="match status" value="1"/>
</dbReference>
<proteinExistence type="predicted"/>
<sequence length="408" mass="43970">MSIVSSNRWPRWEAAAKLQGARRAWHSPNTMPSARLGMRRADLCQLYLPSRATRKNCDSSTERLFCCAASSTALGVLKPLAAAVGLYAIVGGAVYFAQRKLQYFPFTDTPAHPAAVDPLWDDVKEVAIVAADGTRCLAWHWPAPAPGSEPYAPWWLGKGSTAVQRTMATLRQESPELQNLDVLLFHGNAGHRGHRLEWMHLVREGLGCSVTIIDYRGYGGSEGSPDEDGLISDGRAAAAWLARRQAESAALGNAPRRTVLWGESIGSGVAVAVAAEKANGSLEVPAAMVIEGGFSSCVAMGTAAYPWLPVRLLMHDKFLNSDRAAGLQADLPVLMLHGSQDDIVPIALARELWEALPPAGRCFVEIEGAGHNDLPFHDSSAWLTTVAGFLARVVVRDEVETLNASDQM</sequence>
<evidence type="ECO:0000313" key="4">
    <source>
        <dbReference type="Proteomes" id="UP001190700"/>
    </source>
</evidence>
<dbReference type="InterPro" id="IPR029058">
    <property type="entry name" value="AB_hydrolase_fold"/>
</dbReference>
<dbReference type="PANTHER" id="PTHR12277:SF79">
    <property type="entry name" value="XAA-PRO DIPEPTIDYL-PEPTIDASE-RELATED"/>
    <property type="match status" value="1"/>
</dbReference>
<feature type="transmembrane region" description="Helical" evidence="1">
    <location>
        <begin position="80"/>
        <end position="97"/>
    </location>
</feature>
<dbReference type="Proteomes" id="UP001190700">
    <property type="component" value="Unassembled WGS sequence"/>
</dbReference>
<evidence type="ECO:0000259" key="2">
    <source>
        <dbReference type="Pfam" id="PF00561"/>
    </source>
</evidence>
<dbReference type="EMBL" id="LGRX02008278">
    <property type="protein sequence ID" value="KAK3273754.1"/>
    <property type="molecule type" value="Genomic_DNA"/>
</dbReference>
<feature type="domain" description="AB hydrolase-1" evidence="2">
    <location>
        <begin position="182"/>
        <end position="321"/>
    </location>
</feature>
<reference evidence="3 4" key="1">
    <citation type="journal article" date="2015" name="Genome Biol. Evol.">
        <title>Comparative Genomics of a Bacterivorous Green Alga Reveals Evolutionary Causalities and Consequences of Phago-Mixotrophic Mode of Nutrition.</title>
        <authorList>
            <person name="Burns J.A."/>
            <person name="Paasch A."/>
            <person name="Narechania A."/>
            <person name="Kim E."/>
        </authorList>
    </citation>
    <scope>NUCLEOTIDE SEQUENCE [LARGE SCALE GENOMIC DNA]</scope>
    <source>
        <strain evidence="3 4">PLY_AMNH</strain>
    </source>
</reference>
<comment type="caution">
    <text evidence="3">The sequence shown here is derived from an EMBL/GenBank/DDBJ whole genome shotgun (WGS) entry which is preliminary data.</text>
</comment>
<dbReference type="AlphaFoldDB" id="A0AAE0L6P4"/>
<name>A0AAE0L6P4_9CHLO</name>
<evidence type="ECO:0000256" key="1">
    <source>
        <dbReference type="SAM" id="Phobius"/>
    </source>
</evidence>
<dbReference type="InterPro" id="IPR000073">
    <property type="entry name" value="AB_hydrolase_1"/>
</dbReference>
<keyword evidence="1" id="KW-0472">Membrane</keyword>
<organism evidence="3 4">
    <name type="scientific">Cymbomonas tetramitiformis</name>
    <dbReference type="NCBI Taxonomy" id="36881"/>
    <lineage>
        <taxon>Eukaryota</taxon>
        <taxon>Viridiplantae</taxon>
        <taxon>Chlorophyta</taxon>
        <taxon>Pyramimonadophyceae</taxon>
        <taxon>Pyramimonadales</taxon>
        <taxon>Pyramimonadaceae</taxon>
        <taxon>Cymbomonas</taxon>
    </lineage>
</organism>
<evidence type="ECO:0000313" key="3">
    <source>
        <dbReference type="EMBL" id="KAK3273754.1"/>
    </source>
</evidence>
<keyword evidence="1" id="KW-1133">Transmembrane helix</keyword>
<gene>
    <name evidence="3" type="ORF">CYMTET_18022</name>
</gene>
<keyword evidence="4" id="KW-1185">Reference proteome</keyword>
<keyword evidence="1" id="KW-0812">Transmembrane</keyword>
<accession>A0AAE0L6P4</accession>